<reference evidence="2 3" key="1">
    <citation type="submission" date="2019-07" db="EMBL/GenBank/DDBJ databases">
        <title>Reinekea sp. strain SSH23 genome sequencing and assembly.</title>
        <authorList>
            <person name="Kim I."/>
        </authorList>
    </citation>
    <scope>NUCLEOTIDE SEQUENCE [LARGE SCALE GENOMIC DNA]</scope>
    <source>
        <strain evidence="2 3">SSH23</strain>
    </source>
</reference>
<dbReference type="Proteomes" id="UP000321764">
    <property type="component" value="Unassembled WGS sequence"/>
</dbReference>
<dbReference type="Pfam" id="PF20250">
    <property type="entry name" value="FapA_N"/>
    <property type="match status" value="1"/>
</dbReference>
<dbReference type="InterPro" id="IPR046866">
    <property type="entry name" value="FapA_N"/>
</dbReference>
<feature type="domain" description="Flagellar Assembly Protein A N-terminal region" evidence="1">
    <location>
        <begin position="90"/>
        <end position="260"/>
    </location>
</feature>
<dbReference type="PANTHER" id="PTHR38032:SF1">
    <property type="entry name" value="RNA-BINDING PROTEIN KHPB N-TERMINAL DOMAIN-CONTAINING PROTEIN"/>
    <property type="match status" value="1"/>
</dbReference>
<evidence type="ECO:0000313" key="3">
    <source>
        <dbReference type="Proteomes" id="UP000321764"/>
    </source>
</evidence>
<dbReference type="InterPro" id="IPR005646">
    <property type="entry name" value="FapA"/>
</dbReference>
<evidence type="ECO:0000313" key="2">
    <source>
        <dbReference type="EMBL" id="TXR53012.1"/>
    </source>
</evidence>
<evidence type="ECO:0000259" key="1">
    <source>
        <dbReference type="Pfam" id="PF20250"/>
    </source>
</evidence>
<comment type="caution">
    <text evidence="2">The sequence shown here is derived from an EMBL/GenBank/DDBJ whole genome shotgun (WGS) entry which is preliminary data.</text>
</comment>
<keyword evidence="3" id="KW-1185">Reference proteome</keyword>
<organism evidence="2 3">
    <name type="scientific">Reinekea thalattae</name>
    <dbReference type="NCBI Taxonomy" id="2593301"/>
    <lineage>
        <taxon>Bacteria</taxon>
        <taxon>Pseudomonadati</taxon>
        <taxon>Pseudomonadota</taxon>
        <taxon>Gammaproteobacteria</taxon>
        <taxon>Oceanospirillales</taxon>
        <taxon>Saccharospirillaceae</taxon>
        <taxon>Reinekea</taxon>
    </lineage>
</organism>
<dbReference type="OrthoDB" id="5807941at2"/>
<sequence>MPILNKKNTSANMSLELKVSQDLGVAHAALTPSDSPLELSMDILTRMISEHGIADWDIDFTALEKLLADFAKGIPTETLFATRLDAEWDFKVSNDKMVVQIKVKPAKGGTPIQAKTLLQQLIGLKIDQKRINGRALKALETLTKPAKTVVATGKKAVMGRNSRFESLIGDEPEAQNGPKEDASGRVDFLAGKDYLTVEEGTPLVRRHPPTNGQVGMDVYGKIIQPTPGKSIPFAEDMQGVAMSDADSEVLVSTTAGHPIILSDGAKVDPTLKFDNVGLNTGHITFDGSLDIRGDVMSGINIDVTGDVFIKGSVESATISAGNDIHIGGGALGNIDLREQEGGQSECRLTAQGSVEVRYANLAAIEAKKDIIIREYSFNSDLDAGNIIQLGQTGGKGNLVGGNIVAGQAVTAKVLGSQAYVHTRIQVGASRNDLEQALHLKRLHTERVKKMAQMKAYYMLVKTKIENNSATADEKHKARQAQESMKQMQEILLDIEGKMNSIKFAKFITDAPNITANQECFPNCFLTINGSSFKTDREYRAVSFIRKGGRITTR</sequence>
<protein>
    <submittedName>
        <fullName evidence="2">DUF342 domain-containing protein</fullName>
    </submittedName>
</protein>
<accession>A0A5C8Z4R4</accession>
<dbReference type="EMBL" id="VKAD01000001">
    <property type="protein sequence ID" value="TXR53012.1"/>
    <property type="molecule type" value="Genomic_DNA"/>
</dbReference>
<dbReference type="AlphaFoldDB" id="A0A5C8Z4R4"/>
<dbReference type="PANTHER" id="PTHR38032">
    <property type="entry name" value="POLYMERASE-RELATED"/>
    <property type="match status" value="1"/>
</dbReference>
<dbReference type="InterPro" id="IPR046865">
    <property type="entry name" value="FapA_b_solenoid"/>
</dbReference>
<dbReference type="RefSeq" id="WP_147711804.1">
    <property type="nucleotide sequence ID" value="NZ_VKAD01000001.1"/>
</dbReference>
<gene>
    <name evidence="2" type="ORF">FME95_00065</name>
</gene>
<dbReference type="Pfam" id="PF03961">
    <property type="entry name" value="FapA"/>
    <property type="match status" value="1"/>
</dbReference>
<name>A0A5C8Z4R4_9GAMM</name>
<proteinExistence type="predicted"/>